<dbReference type="GO" id="GO:0004518">
    <property type="term" value="F:nuclease activity"/>
    <property type="evidence" value="ECO:0007669"/>
    <property type="project" value="InterPro"/>
</dbReference>
<dbReference type="RefSeq" id="WP_074906611.1">
    <property type="nucleotide sequence ID" value="NZ_FOUB01000057.1"/>
</dbReference>
<feature type="chain" id="PRO_5010333228" evidence="1">
    <location>
        <begin position="27"/>
        <end position="201"/>
    </location>
</feature>
<protein>
    <submittedName>
        <fullName evidence="3">Micrococcal nuclease</fullName>
    </submittedName>
</protein>
<accession>A0A1I4U009</accession>
<dbReference type="Proteomes" id="UP000183287">
    <property type="component" value="Unassembled WGS sequence"/>
</dbReference>
<sequence length="201" mass="22869">MSLINFKKILFLLLLCISLLPLFAVAQEHIGRVVGVSDGDTITILDDRKQKIKVRLAEIDTPESAQPYGSRAKQELSRLVYGKTVSVKVQDTDRYGRKVGRVYTDDIDANAEMVRLGAAWAYRKYASDQNLYALERRARQNRAGLWSLEAQQVPPWEWWKAGDKIWNLIPYIVGADKIKAFSTFQLQSSDLNSVKLLNPQL</sequence>
<evidence type="ECO:0000313" key="4">
    <source>
        <dbReference type="Proteomes" id="UP000183287"/>
    </source>
</evidence>
<dbReference type="PANTHER" id="PTHR12302">
    <property type="entry name" value="EBNA2 BINDING PROTEIN P100"/>
    <property type="match status" value="1"/>
</dbReference>
<dbReference type="InterPro" id="IPR035437">
    <property type="entry name" value="SNase_OB-fold_sf"/>
</dbReference>
<proteinExistence type="predicted"/>
<name>A0A1I4U009_9PROT</name>
<dbReference type="InterPro" id="IPR016071">
    <property type="entry name" value="Staphylococal_nuclease_OB-fold"/>
</dbReference>
<feature type="domain" description="TNase-like" evidence="2">
    <location>
        <begin position="27"/>
        <end position="148"/>
    </location>
</feature>
<dbReference type="SMART" id="SM00318">
    <property type="entry name" value="SNc"/>
    <property type="match status" value="1"/>
</dbReference>
<dbReference type="Pfam" id="PF00565">
    <property type="entry name" value="SNase"/>
    <property type="match status" value="1"/>
</dbReference>
<dbReference type="AlphaFoldDB" id="A0A1I4U009"/>
<dbReference type="GO" id="GO:0003676">
    <property type="term" value="F:nucleic acid binding"/>
    <property type="evidence" value="ECO:0007669"/>
    <property type="project" value="InterPro"/>
</dbReference>
<dbReference type="InterPro" id="IPR002071">
    <property type="entry name" value="Thermonucl_AS"/>
</dbReference>
<evidence type="ECO:0000313" key="3">
    <source>
        <dbReference type="EMBL" id="SFM82217.1"/>
    </source>
</evidence>
<dbReference type="SUPFAM" id="SSF50199">
    <property type="entry name" value="Staphylococcal nuclease"/>
    <property type="match status" value="1"/>
</dbReference>
<evidence type="ECO:0000259" key="2">
    <source>
        <dbReference type="PROSITE" id="PS50830"/>
    </source>
</evidence>
<feature type="signal peptide" evidence="1">
    <location>
        <begin position="1"/>
        <end position="26"/>
    </location>
</feature>
<reference evidence="4" key="1">
    <citation type="submission" date="2016-10" db="EMBL/GenBank/DDBJ databases">
        <authorList>
            <person name="Varghese N."/>
            <person name="Submissions S."/>
        </authorList>
    </citation>
    <scope>NUCLEOTIDE SEQUENCE [LARGE SCALE GENOMIC DNA]</scope>
    <source>
        <strain evidence="4">Nm44</strain>
    </source>
</reference>
<organism evidence="3 4">
    <name type="scientific">Nitrosomonas communis</name>
    <dbReference type="NCBI Taxonomy" id="44574"/>
    <lineage>
        <taxon>Bacteria</taxon>
        <taxon>Pseudomonadati</taxon>
        <taxon>Pseudomonadota</taxon>
        <taxon>Betaproteobacteria</taxon>
        <taxon>Nitrosomonadales</taxon>
        <taxon>Nitrosomonadaceae</taxon>
        <taxon>Nitrosomonas</taxon>
    </lineage>
</organism>
<gene>
    <name evidence="3" type="ORF">SAMN05421863_10578</name>
</gene>
<dbReference type="Gene3D" id="2.40.50.90">
    <property type="match status" value="1"/>
</dbReference>
<dbReference type="EMBL" id="FOUB01000057">
    <property type="protein sequence ID" value="SFM82217.1"/>
    <property type="molecule type" value="Genomic_DNA"/>
</dbReference>
<dbReference type="PROSITE" id="PS01284">
    <property type="entry name" value="TNASE_2"/>
    <property type="match status" value="1"/>
</dbReference>
<evidence type="ECO:0000256" key="1">
    <source>
        <dbReference type="SAM" id="SignalP"/>
    </source>
</evidence>
<dbReference type="PANTHER" id="PTHR12302:SF26">
    <property type="entry name" value="BLR1266 PROTEIN"/>
    <property type="match status" value="1"/>
</dbReference>
<keyword evidence="4" id="KW-1185">Reference proteome</keyword>
<dbReference type="PROSITE" id="PS50830">
    <property type="entry name" value="TNASE_3"/>
    <property type="match status" value="1"/>
</dbReference>
<keyword evidence="1" id="KW-0732">Signal</keyword>
<dbReference type="PROSITE" id="PS01123">
    <property type="entry name" value="TNASE_1"/>
    <property type="match status" value="1"/>
</dbReference>